<accession>A0AAQ3KM85</accession>
<evidence type="ECO:0008006" key="3">
    <source>
        <dbReference type="Google" id="ProtNLM"/>
    </source>
</evidence>
<protein>
    <recommendedName>
        <fullName evidence="3">Endonuclease/exonuclease/phosphatase</fullName>
    </recommendedName>
</protein>
<proteinExistence type="predicted"/>
<dbReference type="AlphaFoldDB" id="A0AAQ3KM85"/>
<name>A0AAQ3KM85_9LILI</name>
<dbReference type="InterPro" id="IPR036691">
    <property type="entry name" value="Endo/exonu/phosph_ase_sf"/>
</dbReference>
<dbReference type="PANTHER" id="PTHR33710">
    <property type="entry name" value="BNAC02G09200D PROTEIN"/>
    <property type="match status" value="1"/>
</dbReference>
<dbReference type="EMBL" id="CP136895">
    <property type="protein sequence ID" value="WOL11199.1"/>
    <property type="molecule type" value="Genomic_DNA"/>
</dbReference>
<reference evidence="1 2" key="1">
    <citation type="submission" date="2023-10" db="EMBL/GenBank/DDBJ databases">
        <title>Chromosome-scale genome assembly provides insights into flower coloration mechanisms of Canna indica.</title>
        <authorList>
            <person name="Li C."/>
        </authorList>
    </citation>
    <scope>NUCLEOTIDE SEQUENCE [LARGE SCALE GENOMIC DNA]</scope>
    <source>
        <tissue evidence="1">Flower</tissue>
    </source>
</reference>
<dbReference type="Proteomes" id="UP001327560">
    <property type="component" value="Chromosome 6"/>
</dbReference>
<sequence length="255" mass="30040">MAVANVRKLVKSQTPTILFLMETRVSEDRVNFIQKSMDFSNGFNARGVNGGGSLACFWTNMDLGFVGYPFTWDNRRQGADFIEERLDRGLASCSWIQRFNRVLLSHLMFAGFDHLPILLDCEGRSPITHRRHRFRFEAMWSQEQSCVDIIRSSWSSTVNGDWNERIDNFFRNLLLWSRSVFDNFKQRRKQILGELEELAWNSSVNAASSRRTLKVELAKIAMREETMWHQRSRIQWLQEGDRNTRYFHATTTKRQ</sequence>
<gene>
    <name evidence="1" type="ORF">Cni_G19961</name>
</gene>
<evidence type="ECO:0000313" key="2">
    <source>
        <dbReference type="Proteomes" id="UP001327560"/>
    </source>
</evidence>
<dbReference type="SUPFAM" id="SSF56219">
    <property type="entry name" value="DNase I-like"/>
    <property type="match status" value="1"/>
</dbReference>
<dbReference type="PANTHER" id="PTHR33710:SF62">
    <property type="entry name" value="DUF4283 DOMAIN PROTEIN"/>
    <property type="match status" value="1"/>
</dbReference>
<keyword evidence="2" id="KW-1185">Reference proteome</keyword>
<evidence type="ECO:0000313" key="1">
    <source>
        <dbReference type="EMBL" id="WOL11199.1"/>
    </source>
</evidence>
<organism evidence="1 2">
    <name type="scientific">Canna indica</name>
    <name type="common">Indian-shot</name>
    <dbReference type="NCBI Taxonomy" id="4628"/>
    <lineage>
        <taxon>Eukaryota</taxon>
        <taxon>Viridiplantae</taxon>
        <taxon>Streptophyta</taxon>
        <taxon>Embryophyta</taxon>
        <taxon>Tracheophyta</taxon>
        <taxon>Spermatophyta</taxon>
        <taxon>Magnoliopsida</taxon>
        <taxon>Liliopsida</taxon>
        <taxon>Zingiberales</taxon>
        <taxon>Cannaceae</taxon>
        <taxon>Canna</taxon>
    </lineage>
</organism>